<accession>A0A7I7WHB5</accession>
<protein>
    <submittedName>
        <fullName evidence="1">Uncharacterized protein</fullName>
    </submittedName>
</protein>
<dbReference type="Proteomes" id="UP000466187">
    <property type="component" value="Chromosome"/>
</dbReference>
<evidence type="ECO:0000313" key="1">
    <source>
        <dbReference type="EMBL" id="BBZ16302.1"/>
    </source>
</evidence>
<dbReference type="AlphaFoldDB" id="A0A7I7WHB5"/>
<reference evidence="1 2" key="1">
    <citation type="journal article" date="2019" name="Emerg. Microbes Infect.">
        <title>Comprehensive subspecies identification of 175 nontuberculous mycobacteria species based on 7547 genomic profiles.</title>
        <authorList>
            <person name="Matsumoto Y."/>
            <person name="Kinjo T."/>
            <person name="Motooka D."/>
            <person name="Nabeya D."/>
            <person name="Jung N."/>
            <person name="Uechi K."/>
            <person name="Horii T."/>
            <person name="Iida T."/>
            <person name="Fujita J."/>
            <person name="Nakamura S."/>
        </authorList>
    </citation>
    <scope>NUCLEOTIDE SEQUENCE [LARGE SCALE GENOMIC DNA]</scope>
    <source>
        <strain evidence="1 2">JCM 12688</strain>
    </source>
</reference>
<organism evidence="1 2">
    <name type="scientific">Mycolicibacterium gadium</name>
    <name type="common">Mycobacterium gadium</name>
    <dbReference type="NCBI Taxonomy" id="1794"/>
    <lineage>
        <taxon>Bacteria</taxon>
        <taxon>Bacillati</taxon>
        <taxon>Actinomycetota</taxon>
        <taxon>Actinomycetes</taxon>
        <taxon>Mycobacteriales</taxon>
        <taxon>Mycobacteriaceae</taxon>
        <taxon>Mycolicibacterium</taxon>
    </lineage>
</organism>
<sequence>MAEADGADTDDESASCVVLVLPHAPTVTSAARAAAPTASVFLFITDKSLLVFTVDAAAAP</sequence>
<proteinExistence type="predicted"/>
<dbReference type="KEGG" id="mgad:MGAD_06370"/>
<gene>
    <name evidence="1" type="ORF">MGAD_06370</name>
</gene>
<evidence type="ECO:0000313" key="2">
    <source>
        <dbReference type="Proteomes" id="UP000466187"/>
    </source>
</evidence>
<name>A0A7I7WHB5_MYCGU</name>
<dbReference type="EMBL" id="AP022608">
    <property type="protein sequence ID" value="BBZ16302.1"/>
    <property type="molecule type" value="Genomic_DNA"/>
</dbReference>